<name>F4W928_ACREC</name>
<evidence type="ECO:0000313" key="3">
    <source>
        <dbReference type="Proteomes" id="UP000007755"/>
    </source>
</evidence>
<accession>F4W928</accession>
<gene>
    <name evidence="2" type="ORF">G5I_01974</name>
</gene>
<dbReference type="EMBL" id="GL888002">
    <property type="protein sequence ID" value="EGI69210.1"/>
    <property type="molecule type" value="Genomic_DNA"/>
</dbReference>
<evidence type="ECO:0000313" key="2">
    <source>
        <dbReference type="EMBL" id="EGI69210.1"/>
    </source>
</evidence>
<protein>
    <submittedName>
        <fullName evidence="2">Uncharacterized protein</fullName>
    </submittedName>
</protein>
<feature type="region of interest" description="Disordered" evidence="1">
    <location>
        <begin position="73"/>
        <end position="113"/>
    </location>
</feature>
<feature type="compositionally biased region" description="Polar residues" evidence="1">
    <location>
        <begin position="98"/>
        <end position="113"/>
    </location>
</feature>
<keyword evidence="3" id="KW-1185">Reference proteome</keyword>
<dbReference type="AlphaFoldDB" id="F4W928"/>
<evidence type="ECO:0000256" key="1">
    <source>
        <dbReference type="SAM" id="MobiDB-lite"/>
    </source>
</evidence>
<sequence length="113" mass="12123">MGGGGTLLLPLHPLFDNPNLTQLSSSCEVNLDLHGKSHTPRFGETSRRVVAGALDDTCEVACTTRIKINALHRDESPSPTWWTADDGDGPECAPRPTPSTDATRYTAQPLPTV</sequence>
<dbReference type="Proteomes" id="UP000007755">
    <property type="component" value="Unassembled WGS sequence"/>
</dbReference>
<reference evidence="2" key="1">
    <citation type="submission" date="2011-02" db="EMBL/GenBank/DDBJ databases">
        <title>The genome of the leaf-cutting ant Acromyrmex echinatior suggests key adaptations to social evolution and fungus farming.</title>
        <authorList>
            <person name="Nygaard S."/>
            <person name="Zhang G."/>
        </authorList>
    </citation>
    <scope>NUCLEOTIDE SEQUENCE</scope>
</reference>
<proteinExistence type="predicted"/>
<dbReference type="InParanoid" id="F4W928"/>
<organism evidence="3">
    <name type="scientific">Acromyrmex echinatior</name>
    <name type="common">Panamanian leafcutter ant</name>
    <name type="synonym">Acromyrmex octospinosus echinatior</name>
    <dbReference type="NCBI Taxonomy" id="103372"/>
    <lineage>
        <taxon>Eukaryota</taxon>
        <taxon>Metazoa</taxon>
        <taxon>Ecdysozoa</taxon>
        <taxon>Arthropoda</taxon>
        <taxon>Hexapoda</taxon>
        <taxon>Insecta</taxon>
        <taxon>Pterygota</taxon>
        <taxon>Neoptera</taxon>
        <taxon>Endopterygota</taxon>
        <taxon>Hymenoptera</taxon>
        <taxon>Apocrita</taxon>
        <taxon>Aculeata</taxon>
        <taxon>Formicoidea</taxon>
        <taxon>Formicidae</taxon>
        <taxon>Myrmicinae</taxon>
        <taxon>Acromyrmex</taxon>
    </lineage>
</organism>